<gene>
    <name evidence="1" type="ORF">STH12_01301</name>
</gene>
<dbReference type="RefSeq" id="WP_126166793.1">
    <property type="nucleotide sequence ID" value="NZ_CP020373.1"/>
</dbReference>
<protein>
    <recommendedName>
        <fullName evidence="3">AAA family ATPase</fullName>
    </recommendedName>
</protein>
<keyword evidence="2" id="KW-1185">Reference proteome</keyword>
<reference evidence="2" key="1">
    <citation type="submission" date="2017-03" db="EMBL/GenBank/DDBJ databases">
        <title>Full genome sequence of a non-lethal Shewanella isolate that potentiates virulence of Vibio parahaemolyticus causing acute hepatopancreatic necrosis disease (AHPND) in shrimp.</title>
        <authorList>
            <person name="Prachumwat A."/>
            <person name="Sritunyalucksana K."/>
        </authorList>
    </citation>
    <scope>NUCLEOTIDE SEQUENCE [LARGE SCALE GENOMIC DNA]</scope>
    <source>
        <strain evidence="2">TH2012</strain>
    </source>
</reference>
<evidence type="ECO:0000313" key="1">
    <source>
        <dbReference type="EMBL" id="AZQ10423.1"/>
    </source>
</evidence>
<evidence type="ECO:0000313" key="2">
    <source>
        <dbReference type="Proteomes" id="UP000278437"/>
    </source>
</evidence>
<evidence type="ECO:0008006" key="3">
    <source>
        <dbReference type="Google" id="ProtNLM"/>
    </source>
</evidence>
<organism evidence="1 2">
    <name type="scientific">Shewanella khirikhana</name>
    <dbReference type="NCBI Taxonomy" id="1965282"/>
    <lineage>
        <taxon>Bacteria</taxon>
        <taxon>Pseudomonadati</taxon>
        <taxon>Pseudomonadota</taxon>
        <taxon>Gammaproteobacteria</taxon>
        <taxon>Alteromonadales</taxon>
        <taxon>Shewanellaceae</taxon>
        <taxon>Shewanella</taxon>
    </lineage>
</organism>
<dbReference type="Proteomes" id="UP000278437">
    <property type="component" value="Chromosome"/>
</dbReference>
<sequence length="420" mass="48996">MLEKICSLVEEQYFSSGDFNGYPVYKLISELNVNADDMKSIIRDGIVKEILTVEIYANTHIKAFSDVPKEKMLECFDSEEFPANMCLYNHPNKLSESEHITKFAESPYQLELAKGKGQLDYMTFDLSVLEFYRNDPRYTYQTDFIHGSICITDEYFESSSVPEKDQIILKTFGFAYDDELNRYVAVFARYLANLSPEHQQIWKAKEISGNIKLHPDYYASSILGSWGTKMSIFEAFVQELELINKMSQLMGKPHLFHNSFVYDRPKEFGFLLRPTVSEFNSFMLLLDKMMSDNINKKFFENDVEVESEEERSDGKVVIRPKGTIQILAAWIDKFYQTPDPKHVDNMLAAFRKVRKLRQKPAHKVNIDSFDQKLFKEQRKIIIKAYDAVRTLRLMLSNHPAVRVNPPEISDRLYKGDIWDI</sequence>
<accession>A0ABM7D1X6</accession>
<dbReference type="EMBL" id="CP020373">
    <property type="protein sequence ID" value="AZQ10423.1"/>
    <property type="molecule type" value="Genomic_DNA"/>
</dbReference>
<proteinExistence type="predicted"/>
<name>A0ABM7D1X6_9GAMM</name>